<sequence length="314" mass="29058">MPATTFAVTVGQGGTARTSGASNGVGGNSIISGTGFSTLTAYGGGGGGNGAGAPSVTLAEVGGSGGGGGGTSVAGGAAYSTSPSQGFAGGTGGNAGGGGGGAYAVGGSATGSPANTAGAGGAGKASSITGSSVTYAGGGGGGATTPNHGVGGAGGGGTGGSTGNGFAGTDGLGGGGGGGYYNTLGADGGDGIVIIRRPTTATSAVDLTLQSTATTAESAPTKADLVVLIEDREGTATLNTDIKGYISRNGSAFSSAVTFVDEGDWGSNKRILVARQVDISGITTGTSMKYKLTTHNQVASSKETYIHATSLAWA</sequence>
<proteinExistence type="predicted"/>
<evidence type="ECO:0000256" key="1">
    <source>
        <dbReference type="SAM" id="MobiDB-lite"/>
    </source>
</evidence>
<dbReference type="EMBL" id="UINC01103851">
    <property type="protein sequence ID" value="SVC66559.1"/>
    <property type="molecule type" value="Genomic_DNA"/>
</dbReference>
<accession>A0A382NZL1</accession>
<gene>
    <name evidence="3" type="ORF">METZ01_LOCUS319413</name>
</gene>
<dbReference type="Pfam" id="PF21722">
    <property type="entry name" value="Gly_rich_2"/>
    <property type="match status" value="1"/>
</dbReference>
<name>A0A382NZL1_9ZZZZ</name>
<reference evidence="3" key="1">
    <citation type="submission" date="2018-05" db="EMBL/GenBank/DDBJ databases">
        <authorList>
            <person name="Lanie J.A."/>
            <person name="Ng W.-L."/>
            <person name="Kazmierczak K.M."/>
            <person name="Andrzejewski T.M."/>
            <person name="Davidsen T.M."/>
            <person name="Wayne K.J."/>
            <person name="Tettelin H."/>
            <person name="Glass J.I."/>
            <person name="Rusch D."/>
            <person name="Podicherti R."/>
            <person name="Tsui H.-C.T."/>
            <person name="Winkler M.E."/>
        </authorList>
    </citation>
    <scope>NUCLEOTIDE SEQUENCE</scope>
</reference>
<organism evidence="3">
    <name type="scientific">marine metagenome</name>
    <dbReference type="NCBI Taxonomy" id="408172"/>
    <lineage>
        <taxon>unclassified sequences</taxon>
        <taxon>metagenomes</taxon>
        <taxon>ecological metagenomes</taxon>
    </lineage>
</organism>
<evidence type="ECO:0000313" key="3">
    <source>
        <dbReference type="EMBL" id="SVC66559.1"/>
    </source>
</evidence>
<evidence type="ECO:0000259" key="2">
    <source>
        <dbReference type="Pfam" id="PF21722"/>
    </source>
</evidence>
<dbReference type="AlphaFoldDB" id="A0A382NZL1"/>
<dbReference type="InterPro" id="IPR049304">
    <property type="entry name" value="Gly_rich_dom"/>
</dbReference>
<feature type="domain" description="Glycine-rich" evidence="2">
    <location>
        <begin position="2"/>
        <end position="196"/>
    </location>
</feature>
<feature type="region of interest" description="Disordered" evidence="1">
    <location>
        <begin position="1"/>
        <end position="25"/>
    </location>
</feature>
<protein>
    <recommendedName>
        <fullName evidence="2">Glycine-rich domain-containing protein</fullName>
    </recommendedName>
</protein>